<reference evidence="3" key="1">
    <citation type="submission" date="2025-08" db="UniProtKB">
        <authorList>
            <consortium name="RefSeq"/>
        </authorList>
    </citation>
    <scope>IDENTIFICATION</scope>
    <source>
        <tissue evidence="3">Testes</tissue>
    </source>
</reference>
<proteinExistence type="predicted"/>
<feature type="non-terminal residue" evidence="3">
    <location>
        <position position="1059"/>
    </location>
</feature>
<sequence length="1059" mass="121590">MTYRDQTQQRKQQCSSSKDECHQLDKEFDIVHEPFLDSKSSQGIKRNKKLTRMERVHQRDIKHSASSLEDHRHDLLSAPIPKVDSPNRFMTLNCLPVSSTEHSLTKRQISRTVEECSPDRIEFCKTFSLLIKMGSVKSEEHFVHVSTNQQISEHHMWQTRWIEVLWLALQAWQADRTMQEQDKYLYSKRQEVSNILDEVMNFRVPSIATTLATDTIVKFTISTSSVVPMSSLAYSAKCSSICASEINVSTAMVFCNKRETSDEETYPSVPFTPFNLISTNDILKQREALLHVTVLMNKLEDVERLYPNLKALMRDSTLYGSEEFTKRIETICVWLNITKGMNQKLKLMAKVLGVDNIDDLVWPGLECEISNPLLKTGNTDDLCIFDMDGVTQGTDKFDVTPSSTSTPLKESRTRYDGRSNIGRYIFGTRIYRPFVDKSLKQMGVHKMFEMLLNLLDGTLQRATQALRCPDRFSEETTTSGCKSPDNDNKYTHTILDMLEERMSSMERRHSLLTHGSSSLEFIQMGLPSFRPTYLFLIRIPLHVMHECLKLRLEQKPAAEPSRLSITQLIRECKEVITGSIVMKQYYQRMVTCVLWDNKDLKEKLDNDMDEYEKDLKEMLQVYFEYLHSWIQMLQRMPQASLSLKDVIQEEWNFAKEVCQHITGGEAQAGQRFCVMASGLLTSTSEFLSNKMDDLCSYLQDSTSFSETIRRTILESCRGFKQLFHESRERASKALGFAKMLRKVVTSRTSDYQLFIPQNLKNERSQILQLLNVTFGKDDLHDPGLDDQKNNKYLLILKPDSNIQRMCPLWDGDTVEVNPSVETTIALAAVESEALTLSEMITTAVHQVDENLDLDLLADIEEMERINMRYYYKETMHSCFNLGFEIDLSANHRNVKRPMFVSPLSKTSAFGALSISGSPMDTYAFPPLPSDTVAPNLLVESPGELPDLPDLSQPDGTLPTSPALFHLHIWRLSQGFLAELSKFLASAQSEYESRWRLYIVWCNGMLIDHLRPSISEYHKEVSHLVTGDNKQKLGHGLLKFAMKWMQFVLNKCEQGRGTRP</sequence>
<dbReference type="Proteomes" id="UP000694865">
    <property type="component" value="Unplaced"/>
</dbReference>
<keyword evidence="2" id="KW-1185">Reference proteome</keyword>
<dbReference type="InterPro" id="IPR045801">
    <property type="entry name" value="MEKK4_N"/>
</dbReference>
<organism evidence="2 3">
    <name type="scientific">Saccoglossus kowalevskii</name>
    <name type="common">Acorn worm</name>
    <dbReference type="NCBI Taxonomy" id="10224"/>
    <lineage>
        <taxon>Eukaryota</taxon>
        <taxon>Metazoa</taxon>
        <taxon>Hemichordata</taxon>
        <taxon>Enteropneusta</taxon>
        <taxon>Harrimaniidae</taxon>
        <taxon>Saccoglossus</taxon>
    </lineage>
</organism>
<feature type="domain" description="Mitogen-activated protein kinase kinase kinase N-terminal" evidence="1">
    <location>
        <begin position="1015"/>
        <end position="1059"/>
    </location>
</feature>
<accession>A0ABM0MLC7</accession>
<gene>
    <name evidence="3" type="primary">LOC102807664</name>
</gene>
<name>A0ABM0MLC7_SACKO</name>
<protein>
    <submittedName>
        <fullName evidence="3">Mitogen-activated protein kinase kinase kinase 4-like</fullName>
    </submittedName>
</protein>
<dbReference type="Pfam" id="PF19431">
    <property type="entry name" value="MEKK4_N"/>
    <property type="match status" value="2"/>
</dbReference>
<evidence type="ECO:0000313" key="3">
    <source>
        <dbReference type="RefSeq" id="XP_006820818.1"/>
    </source>
</evidence>
<evidence type="ECO:0000313" key="2">
    <source>
        <dbReference type="Proteomes" id="UP000694865"/>
    </source>
</evidence>
<feature type="domain" description="Mitogen-activated protein kinase kinase kinase N-terminal" evidence="1">
    <location>
        <begin position="19"/>
        <end position="828"/>
    </location>
</feature>
<dbReference type="GeneID" id="102807664"/>
<dbReference type="RefSeq" id="XP_006820818.1">
    <property type="nucleotide sequence ID" value="XM_006820755.1"/>
</dbReference>
<evidence type="ECO:0000259" key="1">
    <source>
        <dbReference type="Pfam" id="PF19431"/>
    </source>
</evidence>